<dbReference type="AlphaFoldDB" id="A0A9X2ESL5"/>
<protein>
    <submittedName>
        <fullName evidence="1">Uncharacterized protein</fullName>
    </submittedName>
</protein>
<gene>
    <name evidence="1" type="ORF">MO867_22310</name>
</gene>
<comment type="caution">
    <text evidence="1">The sequence shown here is derived from an EMBL/GenBank/DDBJ whole genome shotgun (WGS) entry which is preliminary data.</text>
</comment>
<proteinExistence type="predicted"/>
<evidence type="ECO:0000313" key="2">
    <source>
        <dbReference type="Proteomes" id="UP001139028"/>
    </source>
</evidence>
<dbReference type="EMBL" id="JALBWM010000321">
    <property type="protein sequence ID" value="MCO1337061.1"/>
    <property type="molecule type" value="Genomic_DNA"/>
</dbReference>
<evidence type="ECO:0000313" key="1">
    <source>
        <dbReference type="EMBL" id="MCO1337061.1"/>
    </source>
</evidence>
<dbReference type="Proteomes" id="UP001139028">
    <property type="component" value="Unassembled WGS sequence"/>
</dbReference>
<dbReference type="RefSeq" id="WP_252473262.1">
    <property type="nucleotide sequence ID" value="NZ_JALBWM010000321.1"/>
</dbReference>
<accession>A0A9X2ESL5</accession>
<sequence>MKILIVELFLLLTSFASAEELVVIGNLEFLKDTEITSSEICYEDDEESCHPWATFYLYKMEVVASVDERVTRKQFNVIYGRHALMKNDIHSVKVSLKELPVGNKFGASYQVIEIHEAPEL</sequence>
<name>A0A9X2ESL5_9GAMM</name>
<keyword evidence="2" id="KW-1185">Reference proteome</keyword>
<reference evidence="1" key="1">
    <citation type="journal article" date="2022" name="Arch. Microbiol.">
        <title>Microbulbifer okhotskensis sp. nov., isolated from a deep bottom sediment of the Okhotsk Sea.</title>
        <authorList>
            <person name="Romanenko L."/>
            <person name="Kurilenko V."/>
            <person name="Otstavnykh N."/>
            <person name="Velansky P."/>
            <person name="Isaeva M."/>
            <person name="Mikhailov V."/>
        </authorList>
    </citation>
    <scope>NUCLEOTIDE SEQUENCE</scope>
    <source>
        <strain evidence="1">OS29</strain>
    </source>
</reference>
<organism evidence="1 2">
    <name type="scientific">Microbulbifer okhotskensis</name>
    <dbReference type="NCBI Taxonomy" id="2926617"/>
    <lineage>
        <taxon>Bacteria</taxon>
        <taxon>Pseudomonadati</taxon>
        <taxon>Pseudomonadota</taxon>
        <taxon>Gammaproteobacteria</taxon>
        <taxon>Cellvibrionales</taxon>
        <taxon>Microbulbiferaceae</taxon>
        <taxon>Microbulbifer</taxon>
    </lineage>
</organism>